<evidence type="ECO:0000256" key="5">
    <source>
        <dbReference type="ARBA" id="ARBA00023237"/>
    </source>
</evidence>
<gene>
    <name evidence="7" type="ORF">KCX82_14965</name>
</gene>
<evidence type="ECO:0000313" key="8">
    <source>
        <dbReference type="Proteomes" id="UP000675664"/>
    </source>
</evidence>
<dbReference type="EMBL" id="JAGSND010000011">
    <property type="protein sequence ID" value="MBR0599189.1"/>
    <property type="molecule type" value="Genomic_DNA"/>
</dbReference>
<dbReference type="SUPFAM" id="SSF56954">
    <property type="entry name" value="Outer membrane efflux proteins (OEP)"/>
    <property type="match status" value="1"/>
</dbReference>
<evidence type="ECO:0000256" key="6">
    <source>
        <dbReference type="SAM" id="SignalP"/>
    </source>
</evidence>
<protein>
    <submittedName>
        <fullName evidence="7">TolC family protein</fullName>
    </submittedName>
</protein>
<evidence type="ECO:0000256" key="4">
    <source>
        <dbReference type="ARBA" id="ARBA00023136"/>
    </source>
</evidence>
<sequence>MKKLVICIVTAAIAATCFTGTGFAADNNKLSLNDAIRIMQTTGTRAETAELNKKSDQAIAAGYSEAVKTISETLNDLALIRLYQPSSSISYSAAAESAGATAVNEKVSKLRRDFAKEQIDKNYKAEMNQIEYDTVQAYYGVLLAQDNLITCQDNLKAQLDILKNTNAKFKVGMLAKKDVLSAESAVTSAMSDIRNAQTKLDYAKMGFNFLLGYPVTQDTILSDTLKEVTAPAIDIEGSVKSAVANRNEIQGVKFAAEVHGILLSSLQVRYPKNSSTYLKQQATTLEAQKSVKDAPSQIEIEIRNKAAELGDKKAALDAAKSTREYAQEGYRLISLSYDAGLATLAEVQEAQVNVYKAGLGVSQAISDYDLAVYAFKYAQDVGVNRLPL</sequence>
<keyword evidence="5" id="KW-0998">Cell outer membrane</keyword>
<dbReference type="Proteomes" id="UP000675664">
    <property type="component" value="Unassembled WGS sequence"/>
</dbReference>
<dbReference type="GO" id="GO:0015288">
    <property type="term" value="F:porin activity"/>
    <property type="evidence" value="ECO:0007669"/>
    <property type="project" value="TreeGrafter"/>
</dbReference>
<comment type="caution">
    <text evidence="7">The sequence shown here is derived from an EMBL/GenBank/DDBJ whole genome shotgun (WGS) entry which is preliminary data.</text>
</comment>
<dbReference type="GO" id="GO:0015562">
    <property type="term" value="F:efflux transmembrane transporter activity"/>
    <property type="evidence" value="ECO:0007669"/>
    <property type="project" value="InterPro"/>
</dbReference>
<proteinExistence type="predicted"/>
<comment type="subcellular location">
    <subcellularLocation>
        <location evidence="1">Cell outer membrane</location>
    </subcellularLocation>
</comment>
<organism evidence="7 8">
    <name type="scientific">Sinanaerobacter chloroacetimidivorans</name>
    <dbReference type="NCBI Taxonomy" id="2818044"/>
    <lineage>
        <taxon>Bacteria</taxon>
        <taxon>Bacillati</taxon>
        <taxon>Bacillota</taxon>
        <taxon>Clostridia</taxon>
        <taxon>Peptostreptococcales</taxon>
        <taxon>Anaerovoracaceae</taxon>
        <taxon>Sinanaerobacter</taxon>
    </lineage>
</organism>
<evidence type="ECO:0000256" key="2">
    <source>
        <dbReference type="ARBA" id="ARBA00022452"/>
    </source>
</evidence>
<dbReference type="Gene3D" id="1.20.1600.10">
    <property type="entry name" value="Outer membrane efflux proteins (OEP)"/>
    <property type="match status" value="2"/>
</dbReference>
<evidence type="ECO:0000256" key="3">
    <source>
        <dbReference type="ARBA" id="ARBA00022692"/>
    </source>
</evidence>
<dbReference type="PANTHER" id="PTHR30026">
    <property type="entry name" value="OUTER MEMBRANE PROTEIN TOLC"/>
    <property type="match status" value="1"/>
</dbReference>
<keyword evidence="4" id="KW-0472">Membrane</keyword>
<feature type="signal peptide" evidence="6">
    <location>
        <begin position="1"/>
        <end position="24"/>
    </location>
</feature>
<keyword evidence="3" id="KW-0812">Transmembrane</keyword>
<name>A0A8J7W1N8_9FIRM</name>
<dbReference type="GO" id="GO:1990281">
    <property type="term" value="C:efflux pump complex"/>
    <property type="evidence" value="ECO:0007669"/>
    <property type="project" value="TreeGrafter"/>
</dbReference>
<dbReference type="AlphaFoldDB" id="A0A8J7W1N8"/>
<evidence type="ECO:0000313" key="7">
    <source>
        <dbReference type="EMBL" id="MBR0599189.1"/>
    </source>
</evidence>
<dbReference type="InterPro" id="IPR051906">
    <property type="entry name" value="TolC-like"/>
</dbReference>
<keyword evidence="8" id="KW-1185">Reference proteome</keyword>
<reference evidence="7" key="2">
    <citation type="submission" date="2021-04" db="EMBL/GenBank/DDBJ databases">
        <authorList>
            <person name="Liu J."/>
        </authorList>
    </citation>
    <scope>NUCLEOTIDE SEQUENCE</scope>
    <source>
        <strain evidence="7">BAD-6</strain>
    </source>
</reference>
<dbReference type="RefSeq" id="WP_227019323.1">
    <property type="nucleotide sequence ID" value="NZ_JAGSND010000011.1"/>
</dbReference>
<keyword evidence="6" id="KW-0732">Signal</keyword>
<dbReference type="GO" id="GO:0009279">
    <property type="term" value="C:cell outer membrane"/>
    <property type="evidence" value="ECO:0007669"/>
    <property type="project" value="UniProtKB-SubCell"/>
</dbReference>
<reference evidence="7" key="1">
    <citation type="submission" date="2021-04" db="EMBL/GenBank/DDBJ databases">
        <title>Sinoanaerobacter chloroacetimidivorans sp. nov., an obligate anaerobic bacterium isolated from anaerobic sludge.</title>
        <authorList>
            <person name="Bao Y."/>
        </authorList>
    </citation>
    <scope>NUCLEOTIDE SEQUENCE</scope>
    <source>
        <strain evidence="7">BAD-6</strain>
    </source>
</reference>
<feature type="chain" id="PRO_5035261947" evidence="6">
    <location>
        <begin position="25"/>
        <end position="388"/>
    </location>
</feature>
<keyword evidence="2" id="KW-1134">Transmembrane beta strand</keyword>
<dbReference type="PANTHER" id="PTHR30026:SF20">
    <property type="entry name" value="OUTER MEMBRANE PROTEIN TOLC"/>
    <property type="match status" value="1"/>
</dbReference>
<evidence type="ECO:0000256" key="1">
    <source>
        <dbReference type="ARBA" id="ARBA00004442"/>
    </source>
</evidence>
<accession>A0A8J7W1N8</accession>